<feature type="compositionally biased region" description="Low complexity" evidence="1">
    <location>
        <begin position="58"/>
        <end position="75"/>
    </location>
</feature>
<dbReference type="Proteomes" id="UP000637628">
    <property type="component" value="Unassembled WGS sequence"/>
</dbReference>
<name>A0ABQ3YU16_9ACTN</name>
<dbReference type="RefSeq" id="WP_203726614.1">
    <property type="nucleotide sequence ID" value="NZ_BAAATX010000003.1"/>
</dbReference>
<accession>A0ABQ3YU16</accession>
<protein>
    <submittedName>
        <fullName evidence="2">Uncharacterized protein</fullName>
    </submittedName>
</protein>
<feature type="compositionally biased region" description="Low complexity" evidence="1">
    <location>
        <begin position="82"/>
        <end position="91"/>
    </location>
</feature>
<reference evidence="2 3" key="1">
    <citation type="submission" date="2021-01" db="EMBL/GenBank/DDBJ databases">
        <title>Whole genome shotgun sequence of Actinoplanes durhamensis NBRC 14914.</title>
        <authorList>
            <person name="Komaki H."/>
            <person name="Tamura T."/>
        </authorList>
    </citation>
    <scope>NUCLEOTIDE SEQUENCE [LARGE SCALE GENOMIC DNA]</scope>
    <source>
        <strain evidence="2 3">NBRC 14914</strain>
    </source>
</reference>
<gene>
    <name evidence="2" type="ORF">Adu01nite_23770</name>
</gene>
<sequence length="249" mass="25094">MTTDEQPNPVDTGSPGRKWSRLLKVLTAAGVATAIGVVADVSQVSGFNLKDAWQHLHGSGPASATPAPSAGSSPSAAPPSVTPTSAPTSPATSPPPGSGGPSHTTTTTPVTDAGPTVTVTVTVSKKSTAVAARATITAPADGLTTTDTSVRLSISAAPVSVAGWVWYVVVKPAHHTTSDYLYRMRAETGTLTVGIGPATGGSGATDDYVIQAALIEAGAADTIGGYRDDMFAPAGTRYFGRITVHRESQ</sequence>
<evidence type="ECO:0000256" key="1">
    <source>
        <dbReference type="SAM" id="MobiDB-lite"/>
    </source>
</evidence>
<feature type="region of interest" description="Disordered" evidence="1">
    <location>
        <begin position="57"/>
        <end position="114"/>
    </location>
</feature>
<organism evidence="2 3">
    <name type="scientific">Paractinoplanes durhamensis</name>
    <dbReference type="NCBI Taxonomy" id="113563"/>
    <lineage>
        <taxon>Bacteria</taxon>
        <taxon>Bacillati</taxon>
        <taxon>Actinomycetota</taxon>
        <taxon>Actinomycetes</taxon>
        <taxon>Micromonosporales</taxon>
        <taxon>Micromonosporaceae</taxon>
        <taxon>Paractinoplanes</taxon>
    </lineage>
</organism>
<comment type="caution">
    <text evidence="2">The sequence shown here is derived from an EMBL/GenBank/DDBJ whole genome shotgun (WGS) entry which is preliminary data.</text>
</comment>
<evidence type="ECO:0000313" key="3">
    <source>
        <dbReference type="Proteomes" id="UP000637628"/>
    </source>
</evidence>
<proteinExistence type="predicted"/>
<keyword evidence="3" id="KW-1185">Reference proteome</keyword>
<feature type="compositionally biased region" description="Low complexity" evidence="1">
    <location>
        <begin position="101"/>
        <end position="114"/>
    </location>
</feature>
<dbReference type="EMBL" id="BOML01000019">
    <property type="protein sequence ID" value="GIE01027.1"/>
    <property type="molecule type" value="Genomic_DNA"/>
</dbReference>
<evidence type="ECO:0000313" key="2">
    <source>
        <dbReference type="EMBL" id="GIE01027.1"/>
    </source>
</evidence>